<feature type="transmembrane region" description="Helical" evidence="1">
    <location>
        <begin position="12"/>
        <end position="30"/>
    </location>
</feature>
<keyword evidence="1" id="KW-0812">Transmembrane</keyword>
<reference evidence="2" key="2">
    <citation type="submission" date="2013-11" db="EMBL/GenBank/DDBJ databases">
        <title>Draft genome sequence of Bacteroides uniformis (ATCC 8492).</title>
        <authorList>
            <person name="Sudarsanam P."/>
            <person name="Ley R."/>
            <person name="Guruge J."/>
            <person name="Turnbaugh P.J."/>
            <person name="Mahowald M."/>
            <person name="Liep D."/>
            <person name="Gordon J."/>
        </authorList>
    </citation>
    <scope>NUCLEOTIDE SEQUENCE</scope>
    <source>
        <strain evidence="2">ATCC 8492</strain>
    </source>
</reference>
<dbReference type="Proteomes" id="UP000004110">
    <property type="component" value="Unassembled WGS sequence"/>
</dbReference>
<keyword evidence="1" id="KW-0472">Membrane</keyword>
<accession>A0ABC9N5N3</accession>
<evidence type="ECO:0000313" key="2">
    <source>
        <dbReference type="EMBL" id="EDO52006.1"/>
    </source>
</evidence>
<keyword evidence="3" id="KW-1185">Reference proteome</keyword>
<organism evidence="2 3">
    <name type="scientific">Bacteroides uniformis (strain ATCC 8492 / DSM 6597 / CCUG 4942 / CIP 103695 / JCM 5828 / KCTC 5204 / NCTC 13054 / VPI 0061)</name>
    <dbReference type="NCBI Taxonomy" id="411479"/>
    <lineage>
        <taxon>Bacteria</taxon>
        <taxon>Pseudomonadati</taxon>
        <taxon>Bacteroidota</taxon>
        <taxon>Bacteroidia</taxon>
        <taxon>Bacteroidales</taxon>
        <taxon>Bacteroidaceae</taxon>
        <taxon>Bacteroides</taxon>
    </lineage>
</organism>
<name>A0ABC9N5N3_BACUC</name>
<dbReference type="AlphaFoldDB" id="A0ABC9N5N3"/>
<reference evidence="2" key="1">
    <citation type="submission" date="2007-06" db="EMBL/GenBank/DDBJ databases">
        <authorList>
            <person name="Fulton L."/>
            <person name="Clifton S."/>
            <person name="Fulton B."/>
            <person name="Xu J."/>
            <person name="Minx P."/>
            <person name="Pepin K.H."/>
            <person name="Johnson M."/>
            <person name="Thiruvilangam P."/>
            <person name="Bhonagiri V."/>
            <person name="Nash W.E."/>
            <person name="Mardis E.R."/>
            <person name="Wilson R.K."/>
        </authorList>
    </citation>
    <scope>NUCLEOTIDE SEQUENCE [LARGE SCALE GENOMIC DNA]</scope>
    <source>
        <strain evidence="2">ATCC 8492</strain>
    </source>
</reference>
<gene>
    <name evidence="2" type="ORF">BACUNI_04560</name>
</gene>
<evidence type="ECO:0000256" key="1">
    <source>
        <dbReference type="SAM" id="Phobius"/>
    </source>
</evidence>
<keyword evidence="1" id="KW-1133">Transmembrane helix</keyword>
<sequence length="67" mass="7497">MVSVQGQAEEVTVIIRIIVFDGEFFFLYFLESGFLIKQMCSVRILGGVENDLPPAFSICGITALYPY</sequence>
<dbReference type="EMBL" id="AAYH02000049">
    <property type="protein sequence ID" value="EDO52006.1"/>
    <property type="molecule type" value="Genomic_DNA"/>
</dbReference>
<evidence type="ECO:0000313" key="3">
    <source>
        <dbReference type="Proteomes" id="UP000004110"/>
    </source>
</evidence>
<proteinExistence type="predicted"/>
<comment type="caution">
    <text evidence="2">The sequence shown here is derived from an EMBL/GenBank/DDBJ whole genome shotgun (WGS) entry which is preliminary data.</text>
</comment>
<protein>
    <submittedName>
        <fullName evidence="2">Uncharacterized protein</fullName>
    </submittedName>
</protein>